<organism evidence="1">
    <name type="scientific">marine sediment metagenome</name>
    <dbReference type="NCBI Taxonomy" id="412755"/>
    <lineage>
        <taxon>unclassified sequences</taxon>
        <taxon>metagenomes</taxon>
        <taxon>ecological metagenomes</taxon>
    </lineage>
</organism>
<name>A0A0F9UTH5_9ZZZZ</name>
<reference evidence="1" key="1">
    <citation type="journal article" date="2015" name="Nature">
        <title>Complex archaea that bridge the gap between prokaryotes and eukaryotes.</title>
        <authorList>
            <person name="Spang A."/>
            <person name="Saw J.H."/>
            <person name="Jorgensen S.L."/>
            <person name="Zaremba-Niedzwiedzka K."/>
            <person name="Martijn J."/>
            <person name="Lind A.E."/>
            <person name="van Eijk R."/>
            <person name="Schleper C."/>
            <person name="Guy L."/>
            <person name="Ettema T.J."/>
        </authorList>
    </citation>
    <scope>NUCLEOTIDE SEQUENCE</scope>
</reference>
<gene>
    <name evidence="1" type="ORF">LCGC14_0567250</name>
</gene>
<evidence type="ECO:0000313" key="1">
    <source>
        <dbReference type="EMBL" id="KKN56933.1"/>
    </source>
</evidence>
<dbReference type="AlphaFoldDB" id="A0A0F9UTH5"/>
<proteinExistence type="predicted"/>
<accession>A0A0F9UTH5</accession>
<dbReference type="EMBL" id="LAZR01000826">
    <property type="protein sequence ID" value="KKN56933.1"/>
    <property type="molecule type" value="Genomic_DNA"/>
</dbReference>
<comment type="caution">
    <text evidence="1">The sequence shown here is derived from an EMBL/GenBank/DDBJ whole genome shotgun (WGS) entry which is preliminary data.</text>
</comment>
<protein>
    <submittedName>
        <fullName evidence="1">Uncharacterized protein</fullName>
    </submittedName>
</protein>
<sequence>MAVKTGGGIGILWEAEHRDGDGNLISRQASISVPVQPTCIKPSCLLKYLYQAITYVLICSYHARRTAFAESHRNTKILERYRTGEPSPKTMWQAIHANIKLACPICRKYNVDPLSGRR</sequence>